<organism evidence="4 5">
    <name type="scientific">Dendronalium phyllosphericum CENA369</name>
    <dbReference type="NCBI Taxonomy" id="1725256"/>
    <lineage>
        <taxon>Bacteria</taxon>
        <taxon>Bacillati</taxon>
        <taxon>Cyanobacteriota</taxon>
        <taxon>Cyanophyceae</taxon>
        <taxon>Nostocales</taxon>
        <taxon>Nostocaceae</taxon>
        <taxon>Dendronalium</taxon>
        <taxon>Dendronalium phyllosphericum</taxon>
    </lineage>
</organism>
<dbReference type="InterPro" id="IPR008030">
    <property type="entry name" value="NmrA-like"/>
</dbReference>
<dbReference type="PANTHER" id="PTHR47706">
    <property type="entry name" value="NMRA-LIKE FAMILY PROTEIN"/>
    <property type="match status" value="1"/>
</dbReference>
<keyword evidence="1" id="KW-0521">NADP</keyword>
<dbReference type="Gene3D" id="3.90.25.10">
    <property type="entry name" value="UDP-galactose 4-epimerase, domain 1"/>
    <property type="match status" value="1"/>
</dbReference>
<comment type="caution">
    <text evidence="4">The sequence shown here is derived from an EMBL/GenBank/DDBJ whole genome shotgun (WGS) entry which is preliminary data.</text>
</comment>
<evidence type="ECO:0000313" key="4">
    <source>
        <dbReference type="EMBL" id="MBH8578342.1"/>
    </source>
</evidence>
<feature type="domain" description="NmrA-like" evidence="3">
    <location>
        <begin position="6"/>
        <end position="252"/>
    </location>
</feature>
<dbReference type="PANTHER" id="PTHR47706:SF9">
    <property type="entry name" value="NMRA-LIKE DOMAIN-CONTAINING PROTEIN-RELATED"/>
    <property type="match status" value="1"/>
</dbReference>
<dbReference type="CDD" id="cd05259">
    <property type="entry name" value="PCBER_SDR_a"/>
    <property type="match status" value="1"/>
</dbReference>
<accession>A0A8J7IWD4</accession>
<dbReference type="InterPro" id="IPR045312">
    <property type="entry name" value="PCBER-like"/>
</dbReference>
<keyword evidence="5" id="KW-1185">Reference proteome</keyword>
<proteinExistence type="predicted"/>
<dbReference type="Pfam" id="PF05368">
    <property type="entry name" value="NmrA"/>
    <property type="match status" value="1"/>
</dbReference>
<dbReference type="AlphaFoldDB" id="A0A8J7IWD4"/>
<reference evidence="4 5" key="1">
    <citation type="journal article" date="2021" name="Int. J. Syst. Evol. Microbiol.">
        <title>Amazonocrinis nigriterrae gen. nov., sp. nov., Atlanticothrix silvestris gen. nov., sp. nov. and Dendronalium phyllosphericum gen. nov., sp. nov., nostocacean cyanobacteria from Brazilian environments.</title>
        <authorList>
            <person name="Alvarenga D.O."/>
            <person name="Andreote A.P.D."/>
            <person name="Branco L.H.Z."/>
            <person name="Delbaje E."/>
            <person name="Cruz R.B."/>
            <person name="Varani A.M."/>
            <person name="Fiore M.F."/>
        </authorList>
    </citation>
    <scope>NUCLEOTIDE SEQUENCE [LARGE SCALE GENOMIC DNA]</scope>
    <source>
        <strain evidence="4 5">CENA369</strain>
    </source>
</reference>
<dbReference type="SUPFAM" id="SSF51735">
    <property type="entry name" value="NAD(P)-binding Rossmann-fold domains"/>
    <property type="match status" value="1"/>
</dbReference>
<dbReference type="InterPro" id="IPR051609">
    <property type="entry name" value="NmrA/Isoflavone_reductase-like"/>
</dbReference>
<evidence type="ECO:0000256" key="1">
    <source>
        <dbReference type="ARBA" id="ARBA00022857"/>
    </source>
</evidence>
<evidence type="ECO:0000313" key="5">
    <source>
        <dbReference type="Proteomes" id="UP000662314"/>
    </source>
</evidence>
<dbReference type="EMBL" id="JAECZA010000323">
    <property type="protein sequence ID" value="MBH8578342.1"/>
    <property type="molecule type" value="Genomic_DNA"/>
</dbReference>
<dbReference type="Gene3D" id="3.40.50.720">
    <property type="entry name" value="NAD(P)-binding Rossmann-like Domain"/>
    <property type="match status" value="1"/>
</dbReference>
<dbReference type="GO" id="GO:0016491">
    <property type="term" value="F:oxidoreductase activity"/>
    <property type="evidence" value="ECO:0007669"/>
    <property type="project" value="UniProtKB-KW"/>
</dbReference>
<evidence type="ECO:0000256" key="2">
    <source>
        <dbReference type="ARBA" id="ARBA00023002"/>
    </source>
</evidence>
<gene>
    <name evidence="4" type="ORF">I8752_36475</name>
</gene>
<sequence length="301" mass="33085">MTTELTVMVAGATGMLGTKIVSALLDKGNIDVRAMVRSLNDSNAENRQKIEAMKAKGAAIALGDVMQPQTLLPTCAGVDVVVSAIGNSEVTVPGQKNLIDAAKQQGVKRFIPSDYSVDYRKLDYGDNDNLDKRKDVFEYLQLMGLEYTLVLNGMFMDFIAYMPLFDLEHQTFQYWGDGEMPMDFTTTDDTAKYVAEAVSDPGLANTALEVAGDTLTPKQFKATYEAATGTKLTEKQLGSVADFQAWITAKKASASSLEEYVYHQYIYAMVSGKGKLDRIENARYPHIKPMTVKQFLSKGDS</sequence>
<keyword evidence="2" id="KW-0560">Oxidoreductase</keyword>
<protein>
    <submittedName>
        <fullName evidence="4">Aromatic alcohol reductase</fullName>
    </submittedName>
</protein>
<dbReference type="InterPro" id="IPR036291">
    <property type="entry name" value="NAD(P)-bd_dom_sf"/>
</dbReference>
<name>A0A8J7IWD4_9NOST</name>
<dbReference type="RefSeq" id="WP_214437003.1">
    <property type="nucleotide sequence ID" value="NZ_CAWPUQ010000263.1"/>
</dbReference>
<evidence type="ECO:0000259" key="3">
    <source>
        <dbReference type="Pfam" id="PF05368"/>
    </source>
</evidence>
<dbReference type="Proteomes" id="UP000662314">
    <property type="component" value="Unassembled WGS sequence"/>
</dbReference>